<accession>A0A1A9BE42</accession>
<feature type="domain" description="D-serine dehydratase-like" evidence="1">
    <location>
        <begin position="316"/>
        <end position="413"/>
    </location>
</feature>
<evidence type="ECO:0000313" key="2">
    <source>
        <dbReference type="EMBL" id="SBT67234.1"/>
    </source>
</evidence>
<dbReference type="STRING" id="946078.GA0070622_4288"/>
<dbReference type="RefSeq" id="WP_091576575.1">
    <property type="nucleotide sequence ID" value="NZ_FLRH01000003.1"/>
</dbReference>
<evidence type="ECO:0000313" key="3">
    <source>
        <dbReference type="Proteomes" id="UP000199558"/>
    </source>
</evidence>
<dbReference type="SMART" id="SM01119">
    <property type="entry name" value="D-ser_dehydrat"/>
    <property type="match status" value="1"/>
</dbReference>
<dbReference type="Pfam" id="PF14031">
    <property type="entry name" value="D-ser_dehydrat"/>
    <property type="match status" value="1"/>
</dbReference>
<gene>
    <name evidence="2" type="ORF">GA0070622_4288</name>
</gene>
<organism evidence="2 3">
    <name type="scientific">Micromonospora sediminicola</name>
    <dbReference type="NCBI Taxonomy" id="946078"/>
    <lineage>
        <taxon>Bacteria</taxon>
        <taxon>Bacillati</taxon>
        <taxon>Actinomycetota</taxon>
        <taxon>Actinomycetes</taxon>
        <taxon>Micromonosporales</taxon>
        <taxon>Micromonosporaceae</taxon>
        <taxon>Micromonospora</taxon>
    </lineage>
</organism>
<dbReference type="PANTHER" id="PTHR28004">
    <property type="entry name" value="ZGC:162816-RELATED"/>
    <property type="match status" value="1"/>
</dbReference>
<dbReference type="OrthoDB" id="9811417at2"/>
<dbReference type="Gene3D" id="2.40.37.20">
    <property type="entry name" value="D-serine dehydratase-like domain"/>
    <property type="match status" value="1"/>
</dbReference>
<dbReference type="AlphaFoldDB" id="A0A1A9BE42"/>
<protein>
    <submittedName>
        <fullName evidence="2">D-serine deaminase, pyridoxal phosphate-dependent</fullName>
    </submittedName>
</protein>
<dbReference type="Gene3D" id="3.20.20.10">
    <property type="entry name" value="Alanine racemase"/>
    <property type="match status" value="1"/>
</dbReference>
<dbReference type="InterPro" id="IPR051466">
    <property type="entry name" value="D-amino_acid_metab_enzyme"/>
</dbReference>
<dbReference type="PANTHER" id="PTHR28004:SF8">
    <property type="entry name" value="D-SERINE DEAMINASE"/>
    <property type="match status" value="1"/>
</dbReference>
<dbReference type="SUPFAM" id="SSF51419">
    <property type="entry name" value="PLP-binding barrel"/>
    <property type="match status" value="1"/>
</dbReference>
<evidence type="ECO:0000259" key="1">
    <source>
        <dbReference type="SMART" id="SM01119"/>
    </source>
</evidence>
<dbReference type="InterPro" id="IPR029066">
    <property type="entry name" value="PLP-binding_barrel"/>
</dbReference>
<name>A0A1A9BE42_9ACTN</name>
<proteinExistence type="predicted"/>
<sequence>MIDTEAVAAIRQEPITWRYKGLPVALDGCTVAQAAERGLNLFEDGFLGPVLVLDEAALSHNLTTMAKWCADRGVQLAPHAKTTMAPQLWARQIEAGAYGLTAANTAQLRVYRAFGVSRVIFANELVDPAGLRWVDEERSADPGFEFTCFVDSVEGVARMEDSLRQVGAAPVDVVVEVGRTAGRAGARSTAEATAVARAAAASPLLRLVGVGGYEGVLVNDPSPHSVSVVDEFLRRMRELTVALHREGLFETDEILLTAGGSCFFDQVADVFAGPWPGMSVTTVLRSGCYVTHDDGFYRWMSPFSRGEAGNGSLRPALKLWARVTSLPEPGLALLTAGKRDLSFDAWPPEPQLVRGADGEIRELTDCTVSAVNDQHAFITLAAGHGLAVGDWVRLGLSYPCTAFDKWQLIPVVRGETVVDFVRTYF</sequence>
<reference evidence="3" key="1">
    <citation type="submission" date="2016-06" db="EMBL/GenBank/DDBJ databases">
        <authorList>
            <person name="Varghese N."/>
            <person name="Submissions Spin"/>
        </authorList>
    </citation>
    <scope>NUCLEOTIDE SEQUENCE [LARGE SCALE GENOMIC DNA]</scope>
    <source>
        <strain evidence="3">DSM 45794</strain>
    </source>
</reference>
<dbReference type="InterPro" id="IPR042208">
    <property type="entry name" value="D-ser_dehydrat-like_sf"/>
</dbReference>
<keyword evidence="3" id="KW-1185">Reference proteome</keyword>
<dbReference type="EMBL" id="FLRH01000003">
    <property type="protein sequence ID" value="SBT67234.1"/>
    <property type="molecule type" value="Genomic_DNA"/>
</dbReference>
<dbReference type="CDD" id="cd06818">
    <property type="entry name" value="PLPDE_III_cryptic_DSD"/>
    <property type="match status" value="1"/>
</dbReference>
<dbReference type="InterPro" id="IPR026956">
    <property type="entry name" value="D-ser_dehydrat-like_dom"/>
</dbReference>
<dbReference type="Proteomes" id="UP000199558">
    <property type="component" value="Unassembled WGS sequence"/>
</dbReference>